<name>M1WZE7_9NOST</name>
<keyword evidence="6 9" id="KW-0812">Transmembrane</keyword>
<dbReference type="GO" id="GO:0009236">
    <property type="term" value="P:cobalamin biosynthetic process"/>
    <property type="evidence" value="ECO:0007669"/>
    <property type="project" value="UniProtKB-UniRule"/>
</dbReference>
<evidence type="ECO:0000256" key="2">
    <source>
        <dbReference type="ARBA" id="ARBA00004953"/>
    </source>
</evidence>
<dbReference type="RefSeq" id="WP_008234241.1">
    <property type="nucleotide sequence ID" value="NZ_CAIY01000044.1"/>
</dbReference>
<keyword evidence="7 9" id="KW-1133">Transmembrane helix</keyword>
<feature type="transmembrane region" description="Helical" evidence="9">
    <location>
        <begin position="82"/>
        <end position="103"/>
    </location>
</feature>
<feature type="transmembrane region" description="Helical" evidence="9">
    <location>
        <begin position="52"/>
        <end position="70"/>
    </location>
</feature>
<evidence type="ECO:0000256" key="5">
    <source>
        <dbReference type="ARBA" id="ARBA00022573"/>
    </source>
</evidence>
<evidence type="ECO:0000256" key="6">
    <source>
        <dbReference type="ARBA" id="ARBA00022692"/>
    </source>
</evidence>
<keyword evidence="5 9" id="KW-0169">Cobalamin biosynthesis</keyword>
<dbReference type="Proteomes" id="UP000053051">
    <property type="component" value="Unassembled WGS sequence"/>
</dbReference>
<dbReference type="OrthoDB" id="9811967at2"/>
<reference evidence="10 11" key="1">
    <citation type="submission" date="2012-05" db="EMBL/GenBank/DDBJ databases">
        <authorList>
            <person name="Hilton J."/>
        </authorList>
    </citation>
    <scope>NUCLEOTIDE SEQUENCE [LARGE SCALE GENOMIC DNA]</scope>
    <source>
        <strain evidence="10 11">HH01</strain>
    </source>
</reference>
<evidence type="ECO:0000313" key="11">
    <source>
        <dbReference type="Proteomes" id="UP000053051"/>
    </source>
</evidence>
<dbReference type="PANTHER" id="PTHR34308:SF1">
    <property type="entry name" value="COBALAMIN BIOSYNTHESIS PROTEIN CBIB"/>
    <property type="match status" value="1"/>
</dbReference>
<evidence type="ECO:0000256" key="7">
    <source>
        <dbReference type="ARBA" id="ARBA00022989"/>
    </source>
</evidence>
<comment type="function">
    <text evidence="9">Converts cobyric acid to cobinamide by the addition of aminopropanol on the F carboxylic group.</text>
</comment>
<dbReference type="GO" id="GO:0015420">
    <property type="term" value="F:ABC-type vitamin B12 transporter activity"/>
    <property type="evidence" value="ECO:0007669"/>
    <property type="project" value="UniProtKB-UniRule"/>
</dbReference>
<dbReference type="HAMAP" id="MF_00024">
    <property type="entry name" value="CobD_CbiB"/>
    <property type="match status" value="1"/>
</dbReference>
<organism evidence="10 11">
    <name type="scientific">Richelia intracellularis HH01</name>
    <dbReference type="NCBI Taxonomy" id="1165094"/>
    <lineage>
        <taxon>Bacteria</taxon>
        <taxon>Bacillati</taxon>
        <taxon>Cyanobacteriota</taxon>
        <taxon>Cyanophyceae</taxon>
        <taxon>Nostocales</taxon>
        <taxon>Nostocaceae</taxon>
        <taxon>Richelia</taxon>
    </lineage>
</organism>
<sequence>MSVKRGKEIIIFISLFTTLAFKFYPYKIQVIGYTVIIFAAILDYFIGDPIYLLHPVQVIGWVISYFAKLANTFYHDPISQRLAGVVLSIIVVIGSGIVPQVIIHTTESVNLFLGIGLQVVILSSCFAGRSLRNAAIEVLKPLEKGDLSTARYILRNYVGRDTENLTKTGILRATLETVTENATDGVIAPLLYAILGAIIPGVEPVTLAMAYKASSTLDSMIGYLHEPYTHLGWFSANLEDRLTWLPCRLNILTLSIIARKPMAVWQICCRDAKKDPSPNSGWSECGYASILGVQVGGINWYNGTAKYKPLLGDPTHPITTKSIYQALDLTRYSFFVWLGISSLLLVFGKI</sequence>
<evidence type="ECO:0000256" key="9">
    <source>
        <dbReference type="HAMAP-Rule" id="MF_00024"/>
    </source>
</evidence>
<proteinExistence type="inferred from homology"/>
<gene>
    <name evidence="9" type="primary">cobD</name>
    <name evidence="10" type="ORF">RINTHH_13770</name>
</gene>
<evidence type="ECO:0000313" key="10">
    <source>
        <dbReference type="EMBL" id="CCH67532.1"/>
    </source>
</evidence>
<comment type="caution">
    <text evidence="10">The sequence shown here is derived from an EMBL/GenBank/DDBJ whole genome shotgun (WGS) entry which is preliminary data.</text>
</comment>
<comment type="pathway">
    <text evidence="2 9">Cofactor biosynthesis; adenosylcobalamin biosynthesis.</text>
</comment>
<dbReference type="GO" id="GO:0005886">
    <property type="term" value="C:plasma membrane"/>
    <property type="evidence" value="ECO:0007669"/>
    <property type="project" value="UniProtKB-SubCell"/>
</dbReference>
<feature type="transmembrane region" description="Helical" evidence="9">
    <location>
        <begin position="109"/>
        <end position="127"/>
    </location>
</feature>
<comment type="subcellular location">
    <subcellularLocation>
        <location evidence="1 9">Cell membrane</location>
        <topology evidence="1 9">Multi-pass membrane protein</topology>
    </subcellularLocation>
</comment>
<comment type="similarity">
    <text evidence="3 9">Belongs to the CobD/CbiB family.</text>
</comment>
<keyword evidence="11" id="KW-1185">Reference proteome</keyword>
<dbReference type="UniPathway" id="UPA00148"/>
<feature type="transmembrane region" description="Helical" evidence="9">
    <location>
        <begin position="30"/>
        <end position="46"/>
    </location>
</feature>
<evidence type="ECO:0000256" key="3">
    <source>
        <dbReference type="ARBA" id="ARBA00006263"/>
    </source>
</evidence>
<dbReference type="InterPro" id="IPR004485">
    <property type="entry name" value="Cobalamin_biosynth_CobD/CbiB"/>
</dbReference>
<dbReference type="PANTHER" id="PTHR34308">
    <property type="entry name" value="COBALAMIN BIOSYNTHESIS PROTEIN CBIB"/>
    <property type="match status" value="1"/>
</dbReference>
<dbReference type="NCBIfam" id="TIGR00380">
    <property type="entry name" value="cobal_cbiB"/>
    <property type="match status" value="1"/>
</dbReference>
<keyword evidence="8 9" id="KW-0472">Membrane</keyword>
<accession>M1WZE7</accession>
<dbReference type="AlphaFoldDB" id="M1WZE7"/>
<dbReference type="Pfam" id="PF03186">
    <property type="entry name" value="CobD_Cbib"/>
    <property type="match status" value="1"/>
</dbReference>
<dbReference type="EMBL" id="CAIY01000044">
    <property type="protein sequence ID" value="CCH67532.1"/>
    <property type="molecule type" value="Genomic_DNA"/>
</dbReference>
<evidence type="ECO:0000256" key="1">
    <source>
        <dbReference type="ARBA" id="ARBA00004651"/>
    </source>
</evidence>
<reference evidence="11" key="2">
    <citation type="submission" date="2016-01" db="EMBL/GenBank/DDBJ databases">
        <title>Diatom-associated endosymboitic cyanobacterium lacks core nitrogen metabolism enzymes.</title>
        <authorList>
            <person name="Hilton J.A."/>
            <person name="Foster R.A."/>
            <person name="Tripp H.J."/>
            <person name="Carter B.J."/>
            <person name="Zehr J.P."/>
            <person name="Villareal T.A."/>
        </authorList>
    </citation>
    <scope>NUCLEOTIDE SEQUENCE [LARGE SCALE GENOMIC DNA]</scope>
    <source>
        <strain evidence="11">HH01</strain>
    </source>
</reference>
<dbReference type="GO" id="GO:0048472">
    <property type="term" value="F:threonine-phosphate decarboxylase activity"/>
    <property type="evidence" value="ECO:0007669"/>
    <property type="project" value="InterPro"/>
</dbReference>
<feature type="transmembrane region" description="Helical" evidence="9">
    <location>
        <begin position="329"/>
        <end position="348"/>
    </location>
</feature>
<keyword evidence="4 9" id="KW-1003">Cell membrane</keyword>
<dbReference type="STRING" id="1165094.RINTHH_13770"/>
<protein>
    <recommendedName>
        <fullName evidence="9">Cobalamin biosynthesis protein CobD</fullName>
    </recommendedName>
</protein>
<evidence type="ECO:0000256" key="8">
    <source>
        <dbReference type="ARBA" id="ARBA00023136"/>
    </source>
</evidence>
<evidence type="ECO:0000256" key="4">
    <source>
        <dbReference type="ARBA" id="ARBA00022475"/>
    </source>
</evidence>